<evidence type="ECO:0000256" key="2">
    <source>
        <dbReference type="ARBA" id="ARBA00022771"/>
    </source>
</evidence>
<dbReference type="InterPro" id="IPR001841">
    <property type="entry name" value="Znf_RING"/>
</dbReference>
<name>A0AAD2FMI7_9STRA</name>
<evidence type="ECO:0000256" key="1">
    <source>
        <dbReference type="ARBA" id="ARBA00022723"/>
    </source>
</evidence>
<evidence type="ECO:0000313" key="7">
    <source>
        <dbReference type="Proteomes" id="UP001295423"/>
    </source>
</evidence>
<dbReference type="InterPro" id="IPR013083">
    <property type="entry name" value="Znf_RING/FYVE/PHD"/>
</dbReference>
<dbReference type="Gene3D" id="3.30.40.10">
    <property type="entry name" value="Zinc/RING finger domain, C3HC4 (zinc finger)"/>
    <property type="match status" value="1"/>
</dbReference>
<dbReference type="SUPFAM" id="SSF57850">
    <property type="entry name" value="RING/U-box"/>
    <property type="match status" value="1"/>
</dbReference>
<dbReference type="SMART" id="SM00184">
    <property type="entry name" value="RING"/>
    <property type="match status" value="1"/>
</dbReference>
<keyword evidence="2 4" id="KW-0863">Zinc-finger</keyword>
<comment type="caution">
    <text evidence="6">The sequence shown here is derived from an EMBL/GenBank/DDBJ whole genome shotgun (WGS) entry which is preliminary data.</text>
</comment>
<dbReference type="Proteomes" id="UP001295423">
    <property type="component" value="Unassembled WGS sequence"/>
</dbReference>
<dbReference type="EMBL" id="CAKOGP040001557">
    <property type="protein sequence ID" value="CAJ1945927.1"/>
    <property type="molecule type" value="Genomic_DNA"/>
</dbReference>
<keyword evidence="7" id="KW-1185">Reference proteome</keyword>
<keyword evidence="1" id="KW-0479">Metal-binding</keyword>
<dbReference type="GO" id="GO:0008270">
    <property type="term" value="F:zinc ion binding"/>
    <property type="evidence" value="ECO:0007669"/>
    <property type="project" value="UniProtKB-KW"/>
</dbReference>
<evidence type="ECO:0000259" key="5">
    <source>
        <dbReference type="PROSITE" id="PS50089"/>
    </source>
</evidence>
<gene>
    <name evidence="6" type="ORF">CYCCA115_LOCUS10069</name>
</gene>
<dbReference type="PROSITE" id="PS50089">
    <property type="entry name" value="ZF_RING_2"/>
    <property type="match status" value="1"/>
</dbReference>
<proteinExistence type="predicted"/>
<keyword evidence="3" id="KW-0862">Zinc</keyword>
<organism evidence="6 7">
    <name type="scientific">Cylindrotheca closterium</name>
    <dbReference type="NCBI Taxonomy" id="2856"/>
    <lineage>
        <taxon>Eukaryota</taxon>
        <taxon>Sar</taxon>
        <taxon>Stramenopiles</taxon>
        <taxon>Ochrophyta</taxon>
        <taxon>Bacillariophyta</taxon>
        <taxon>Bacillariophyceae</taxon>
        <taxon>Bacillariophycidae</taxon>
        <taxon>Bacillariales</taxon>
        <taxon>Bacillariaceae</taxon>
        <taxon>Cylindrotheca</taxon>
    </lineage>
</organism>
<feature type="domain" description="RING-type" evidence="5">
    <location>
        <begin position="22"/>
        <end position="93"/>
    </location>
</feature>
<evidence type="ECO:0000256" key="3">
    <source>
        <dbReference type="ARBA" id="ARBA00022833"/>
    </source>
</evidence>
<dbReference type="InterPro" id="IPR017907">
    <property type="entry name" value="Znf_RING_CS"/>
</dbReference>
<dbReference type="AlphaFoldDB" id="A0AAD2FMI7"/>
<evidence type="ECO:0000313" key="6">
    <source>
        <dbReference type="EMBL" id="CAJ1945927.1"/>
    </source>
</evidence>
<dbReference type="PROSITE" id="PS00518">
    <property type="entry name" value="ZF_RING_1"/>
    <property type="match status" value="1"/>
</dbReference>
<protein>
    <recommendedName>
        <fullName evidence="5">RING-type domain-containing protein</fullName>
    </recommendedName>
</protein>
<sequence>MNDESASTEECKKDEEKEDLVCPICLSTDHEVSDAVEFCQSPCGHIFCVPCLEHFLLKPKSNDDHGQVFGTMDNEDDYYHRRRPNTGSCPLCRQTINLFGLINIQDRSPIYTKNSVIKTWPICDKRYSKQSIRRSLPSTEERLLNRLMEDEGVMSGYGLEFDFSSSNPGIRVTAAGMLVTSDDQGSCSNDQNTKQVEFQPWNTFHFFAKTMTFQGNIQFPSFVTRPSSRDYRYDQLECLLQFSENGHFVRDGYLRWKLQSTKEEEQQQEEEEAASTIAEASTLEHFPLDGTWQVLWRSGQSIKIHIQRHCFDCFQQWYEIELDDNHCPRFPWPSEFGQDVVQRSNQSLPPGHQGPAIGETFEWATNSAMPAYSTIVWKRLGTDLSDAWKLIRLKPNHFAFKRVMVDGESGGDDDSALIARPSYHSDRLWGNTFCQAFCVGLASYHFLGPNSETGALEAYISYEHPQTSSWPPLDNGSAVPSRVPFRNISYDSETRTFRGDICWLEVYGTRWQGEAKWSYEIKFDPLFLFVEGGTCEMTEGRPDHQFGVDLVYVNAAIEDPLGESIRTNDSNTNYESASEMTKGMIGHLIRNLVQNPESSVFDFNL</sequence>
<reference evidence="6" key="1">
    <citation type="submission" date="2023-08" db="EMBL/GenBank/DDBJ databases">
        <authorList>
            <person name="Audoor S."/>
            <person name="Bilcke G."/>
        </authorList>
    </citation>
    <scope>NUCLEOTIDE SEQUENCE</scope>
</reference>
<evidence type="ECO:0000256" key="4">
    <source>
        <dbReference type="PROSITE-ProRule" id="PRU00175"/>
    </source>
</evidence>
<accession>A0AAD2FMI7</accession>